<feature type="region of interest" description="Disordered" evidence="1">
    <location>
        <begin position="187"/>
        <end position="223"/>
    </location>
</feature>
<protein>
    <submittedName>
        <fullName evidence="2">Uncharacterized protein</fullName>
    </submittedName>
</protein>
<evidence type="ECO:0000313" key="2">
    <source>
        <dbReference type="EMBL" id="KAL3783152.1"/>
    </source>
</evidence>
<dbReference type="EMBL" id="JALLAZ020000985">
    <property type="protein sequence ID" value="KAL3783152.1"/>
    <property type="molecule type" value="Genomic_DNA"/>
</dbReference>
<feature type="compositionally biased region" description="Basic and acidic residues" evidence="1">
    <location>
        <begin position="197"/>
        <end position="223"/>
    </location>
</feature>
<gene>
    <name evidence="2" type="ORF">ACHAW5_002176</name>
</gene>
<comment type="caution">
    <text evidence="2">The sequence shown here is derived from an EMBL/GenBank/DDBJ whole genome shotgun (WGS) entry which is preliminary data.</text>
</comment>
<feature type="region of interest" description="Disordered" evidence="1">
    <location>
        <begin position="35"/>
        <end position="100"/>
    </location>
</feature>
<evidence type="ECO:0000256" key="1">
    <source>
        <dbReference type="SAM" id="MobiDB-lite"/>
    </source>
</evidence>
<organism evidence="2 3">
    <name type="scientific">Stephanodiscus triporus</name>
    <dbReference type="NCBI Taxonomy" id="2934178"/>
    <lineage>
        <taxon>Eukaryota</taxon>
        <taxon>Sar</taxon>
        <taxon>Stramenopiles</taxon>
        <taxon>Ochrophyta</taxon>
        <taxon>Bacillariophyta</taxon>
        <taxon>Coscinodiscophyceae</taxon>
        <taxon>Thalassiosirophycidae</taxon>
        <taxon>Stephanodiscales</taxon>
        <taxon>Stephanodiscaceae</taxon>
        <taxon>Stephanodiscus</taxon>
    </lineage>
</organism>
<keyword evidence="3" id="KW-1185">Reference proteome</keyword>
<sequence>MSMQMQNMQQQFSMQQQMFQQHLQMQMAAIERRAETSEGTFAGSRGGPKKAATTTTADGGGPHAPAVMASSLRGGDDGRTDDDAGGTNLDRRPSSSCSVDAPFYASSSGHTSMLHVLSRSMPNQKVRWLMFTVPCWTPVRPHGERRPAGGERGRSPATCSSILSGHVYHFHRTIWPKMFLRRRLGGDYGGGDGNQAEGERSVRVEEAEGEGETGREVSEEGRK</sequence>
<reference evidence="2 3" key="1">
    <citation type="submission" date="2024-10" db="EMBL/GenBank/DDBJ databases">
        <title>Updated reference genomes for cyclostephanoid diatoms.</title>
        <authorList>
            <person name="Roberts W.R."/>
            <person name="Alverson A.J."/>
        </authorList>
    </citation>
    <scope>NUCLEOTIDE SEQUENCE [LARGE SCALE GENOMIC DNA]</scope>
    <source>
        <strain evidence="2 3">AJA276-08</strain>
    </source>
</reference>
<accession>A0ABD3P640</accession>
<dbReference type="Proteomes" id="UP001530315">
    <property type="component" value="Unassembled WGS sequence"/>
</dbReference>
<name>A0ABD3P640_9STRA</name>
<dbReference type="AlphaFoldDB" id="A0ABD3P640"/>
<proteinExistence type="predicted"/>
<evidence type="ECO:0000313" key="3">
    <source>
        <dbReference type="Proteomes" id="UP001530315"/>
    </source>
</evidence>